<dbReference type="GO" id="GO:0005829">
    <property type="term" value="C:cytosol"/>
    <property type="evidence" value="ECO:0007669"/>
    <property type="project" value="TreeGrafter"/>
</dbReference>
<dbReference type="PANTHER" id="PTHR10344">
    <property type="entry name" value="THYMIDYLATE KINASE"/>
    <property type="match status" value="1"/>
</dbReference>
<dbReference type="GO" id="GO:0005739">
    <property type="term" value="C:mitochondrion"/>
    <property type="evidence" value="ECO:0007669"/>
    <property type="project" value="TreeGrafter"/>
</dbReference>
<evidence type="ECO:0000256" key="2">
    <source>
        <dbReference type="ARBA" id="ARBA00009776"/>
    </source>
</evidence>
<dbReference type="EMBL" id="JAVRJZ010000019">
    <property type="protein sequence ID" value="KAK2707431.1"/>
    <property type="molecule type" value="Genomic_DNA"/>
</dbReference>
<dbReference type="InterPro" id="IPR018095">
    <property type="entry name" value="Thymidylate_kin_CS"/>
</dbReference>
<dbReference type="PROSITE" id="PS01331">
    <property type="entry name" value="THYMIDYLATE_KINASE"/>
    <property type="match status" value="1"/>
</dbReference>
<protein>
    <recommendedName>
        <fullName evidence="4">Thymidylate kinase</fullName>
        <ecNumber evidence="3">2.7.4.9</ecNumber>
    </recommendedName>
</protein>
<organism evidence="11 12">
    <name type="scientific">Artemia franciscana</name>
    <name type="common">Brine shrimp</name>
    <name type="synonym">Artemia sanfranciscana</name>
    <dbReference type="NCBI Taxonomy" id="6661"/>
    <lineage>
        <taxon>Eukaryota</taxon>
        <taxon>Metazoa</taxon>
        <taxon>Ecdysozoa</taxon>
        <taxon>Arthropoda</taxon>
        <taxon>Crustacea</taxon>
        <taxon>Branchiopoda</taxon>
        <taxon>Anostraca</taxon>
        <taxon>Artemiidae</taxon>
        <taxon>Artemia</taxon>
    </lineage>
</organism>
<dbReference type="GO" id="GO:0005634">
    <property type="term" value="C:nucleus"/>
    <property type="evidence" value="ECO:0007669"/>
    <property type="project" value="TreeGrafter"/>
</dbReference>
<keyword evidence="12" id="KW-1185">Reference proteome</keyword>
<dbReference type="Pfam" id="PF02223">
    <property type="entry name" value="Thymidylate_kin"/>
    <property type="match status" value="1"/>
</dbReference>
<proteinExistence type="inferred from homology"/>
<evidence type="ECO:0000256" key="8">
    <source>
        <dbReference type="ARBA" id="ARBA00022777"/>
    </source>
</evidence>
<evidence type="ECO:0000313" key="12">
    <source>
        <dbReference type="Proteomes" id="UP001187531"/>
    </source>
</evidence>
<dbReference type="HAMAP" id="MF_00165">
    <property type="entry name" value="Thymidylate_kinase"/>
    <property type="match status" value="1"/>
</dbReference>
<keyword evidence="6" id="KW-0545">Nucleotide biosynthesis</keyword>
<comment type="pathway">
    <text evidence="1">Pyrimidine metabolism; dTTP biosynthesis.</text>
</comment>
<reference evidence="11" key="1">
    <citation type="submission" date="2023-07" db="EMBL/GenBank/DDBJ databases">
        <title>Chromosome-level genome assembly of Artemia franciscana.</title>
        <authorList>
            <person name="Jo E."/>
        </authorList>
    </citation>
    <scope>NUCLEOTIDE SEQUENCE</scope>
    <source>
        <tissue evidence="11">Whole body</tissue>
    </source>
</reference>
<dbReference type="AlphaFoldDB" id="A0AA88HKL8"/>
<dbReference type="FunFam" id="3.40.50.300:FF:000679">
    <property type="entry name" value="Thymidylate kinase"/>
    <property type="match status" value="1"/>
</dbReference>
<dbReference type="SUPFAM" id="SSF52540">
    <property type="entry name" value="P-loop containing nucleoside triphosphate hydrolases"/>
    <property type="match status" value="1"/>
</dbReference>
<dbReference type="GO" id="GO:0005524">
    <property type="term" value="F:ATP binding"/>
    <property type="evidence" value="ECO:0007669"/>
    <property type="project" value="UniProtKB-KW"/>
</dbReference>
<dbReference type="EC" id="2.7.4.9" evidence="3"/>
<evidence type="ECO:0000256" key="3">
    <source>
        <dbReference type="ARBA" id="ARBA00012980"/>
    </source>
</evidence>
<keyword evidence="5" id="KW-0808">Transferase</keyword>
<dbReference type="InterPro" id="IPR018094">
    <property type="entry name" value="Thymidylate_kinase"/>
</dbReference>
<dbReference type="Gene3D" id="3.40.50.300">
    <property type="entry name" value="P-loop containing nucleotide triphosphate hydrolases"/>
    <property type="match status" value="1"/>
</dbReference>
<dbReference type="NCBIfam" id="TIGR00041">
    <property type="entry name" value="DTMP_kinase"/>
    <property type="match status" value="1"/>
</dbReference>
<evidence type="ECO:0000313" key="11">
    <source>
        <dbReference type="EMBL" id="KAK2707431.1"/>
    </source>
</evidence>
<evidence type="ECO:0000256" key="1">
    <source>
        <dbReference type="ARBA" id="ARBA00004992"/>
    </source>
</evidence>
<name>A0AA88HKL8_ARTSF</name>
<dbReference type="InterPro" id="IPR027417">
    <property type="entry name" value="P-loop_NTPase"/>
</dbReference>
<comment type="similarity">
    <text evidence="2">Belongs to the thymidylate kinase family.</text>
</comment>
<feature type="domain" description="Thymidylate kinase-like" evidence="10">
    <location>
        <begin position="11"/>
        <end position="187"/>
    </location>
</feature>
<dbReference type="GO" id="GO:0004550">
    <property type="term" value="F:nucleoside diphosphate kinase activity"/>
    <property type="evidence" value="ECO:0007669"/>
    <property type="project" value="TreeGrafter"/>
</dbReference>
<evidence type="ECO:0000256" key="5">
    <source>
        <dbReference type="ARBA" id="ARBA00022679"/>
    </source>
</evidence>
<evidence type="ECO:0000256" key="9">
    <source>
        <dbReference type="ARBA" id="ARBA00022840"/>
    </source>
</evidence>
<comment type="caution">
    <text evidence="11">The sequence shown here is derived from an EMBL/GenBank/DDBJ whole genome shotgun (WGS) entry which is preliminary data.</text>
</comment>
<gene>
    <name evidence="11" type="ORF">QYM36_015204</name>
</gene>
<keyword evidence="8" id="KW-0418">Kinase</keyword>
<evidence type="ECO:0000256" key="4">
    <source>
        <dbReference type="ARBA" id="ARBA00017144"/>
    </source>
</evidence>
<evidence type="ECO:0000256" key="6">
    <source>
        <dbReference type="ARBA" id="ARBA00022727"/>
    </source>
</evidence>
<evidence type="ECO:0000256" key="7">
    <source>
        <dbReference type="ARBA" id="ARBA00022741"/>
    </source>
</evidence>
<keyword evidence="7" id="KW-0547">Nucleotide-binding</keyword>
<dbReference type="GO" id="GO:0006235">
    <property type="term" value="P:dTTP biosynthetic process"/>
    <property type="evidence" value="ECO:0007669"/>
    <property type="project" value="TreeGrafter"/>
</dbReference>
<dbReference type="PANTHER" id="PTHR10344:SF1">
    <property type="entry name" value="THYMIDYLATE KINASE"/>
    <property type="match status" value="1"/>
</dbReference>
<dbReference type="GO" id="GO:0004798">
    <property type="term" value="F:dTMP kinase activity"/>
    <property type="evidence" value="ECO:0007669"/>
    <property type="project" value="UniProtKB-EC"/>
</dbReference>
<accession>A0AA88HKL8</accession>
<dbReference type="InterPro" id="IPR039430">
    <property type="entry name" value="Thymidylate_kin-like_dom"/>
</dbReference>
<dbReference type="CDD" id="cd01672">
    <property type="entry name" value="TMPK"/>
    <property type="match status" value="1"/>
</dbReference>
<evidence type="ECO:0000259" key="10">
    <source>
        <dbReference type="Pfam" id="PF02223"/>
    </source>
</evidence>
<dbReference type="GO" id="GO:0006227">
    <property type="term" value="P:dUDP biosynthetic process"/>
    <property type="evidence" value="ECO:0007669"/>
    <property type="project" value="TreeGrafter"/>
</dbReference>
<sequence>MMAKRGALIIFEGCDRSGKTTQCQMLVNILNTQGFKSSMLRFPDRSTPIGKVCADYLQQSLELDDHAIHLMFSANRWELKSHILSLLKSGVNVIVDRYSFSGVAFSAAKQGMDMEWCKKPEVGLPKPDRVIFLDLKEEVQRKRGGYGGERYETEEMQKRVHSNYEKLIDGSWIVIDADKTPVDLHNELLILVKGIISEEREEEVGKLWV</sequence>
<keyword evidence="9" id="KW-0067">ATP-binding</keyword>
<dbReference type="Proteomes" id="UP001187531">
    <property type="component" value="Unassembled WGS sequence"/>
</dbReference>
<dbReference type="GO" id="GO:0006233">
    <property type="term" value="P:dTDP biosynthetic process"/>
    <property type="evidence" value="ECO:0007669"/>
    <property type="project" value="InterPro"/>
</dbReference>